<keyword evidence="1" id="KW-0812">Transmembrane</keyword>
<evidence type="ECO:0000313" key="2">
    <source>
        <dbReference type="EMBL" id="BCI59734.1"/>
    </source>
</evidence>
<keyword evidence="1" id="KW-1133">Transmembrane helix</keyword>
<accession>A0A7I8D512</accession>
<organism evidence="2 3">
    <name type="scientific">Solibaculum mannosilyticum</name>
    <dbReference type="NCBI Taxonomy" id="2780922"/>
    <lineage>
        <taxon>Bacteria</taxon>
        <taxon>Bacillati</taxon>
        <taxon>Bacillota</taxon>
        <taxon>Clostridia</taxon>
        <taxon>Eubacteriales</taxon>
        <taxon>Oscillospiraceae</taxon>
        <taxon>Solibaculum</taxon>
    </lineage>
</organism>
<dbReference type="EMBL" id="AP023321">
    <property type="protein sequence ID" value="BCI59734.1"/>
    <property type="molecule type" value="Genomic_DNA"/>
</dbReference>
<name>A0A7I8D512_9FIRM</name>
<evidence type="ECO:0000313" key="3">
    <source>
        <dbReference type="Proteomes" id="UP000593890"/>
    </source>
</evidence>
<dbReference type="Gene3D" id="1.20.1640.10">
    <property type="entry name" value="Multidrug efflux transporter AcrB transmembrane domain"/>
    <property type="match status" value="3"/>
</dbReference>
<dbReference type="PANTHER" id="PTHR32063">
    <property type="match status" value="1"/>
</dbReference>
<dbReference type="GO" id="GO:0042910">
    <property type="term" value="F:xenobiotic transmembrane transporter activity"/>
    <property type="evidence" value="ECO:0007669"/>
    <property type="project" value="TreeGrafter"/>
</dbReference>
<feature type="transmembrane region" description="Helical" evidence="1">
    <location>
        <begin position="411"/>
        <end position="430"/>
    </location>
</feature>
<dbReference type="Gene3D" id="3.30.70.1430">
    <property type="entry name" value="Multidrug efflux transporter AcrB pore domain"/>
    <property type="match status" value="2"/>
</dbReference>
<keyword evidence="1" id="KW-0472">Membrane</keyword>
<evidence type="ECO:0000256" key="1">
    <source>
        <dbReference type="SAM" id="Phobius"/>
    </source>
</evidence>
<feature type="transmembrane region" description="Helical" evidence="1">
    <location>
        <begin position="954"/>
        <end position="979"/>
    </location>
</feature>
<feature type="transmembrane region" description="Helical" evidence="1">
    <location>
        <begin position="902"/>
        <end position="921"/>
    </location>
</feature>
<dbReference type="GO" id="GO:0005886">
    <property type="term" value="C:plasma membrane"/>
    <property type="evidence" value="ECO:0007669"/>
    <property type="project" value="TreeGrafter"/>
</dbReference>
<dbReference type="PANTHER" id="PTHR32063:SF0">
    <property type="entry name" value="SWARMING MOTILITY PROTEIN SWRC"/>
    <property type="match status" value="1"/>
</dbReference>
<feature type="transmembrane region" description="Helical" evidence="1">
    <location>
        <begin position="1031"/>
        <end position="1054"/>
    </location>
</feature>
<feature type="transmembrane region" description="Helical" evidence="1">
    <location>
        <begin position="12"/>
        <end position="31"/>
    </location>
</feature>
<dbReference type="Gene3D" id="3.30.70.1320">
    <property type="entry name" value="Multidrug efflux transporter AcrB pore domain like"/>
    <property type="match status" value="2"/>
</dbReference>
<gene>
    <name evidence="2" type="ORF">C12CBH8_03730</name>
</gene>
<feature type="transmembrane region" description="Helical" evidence="1">
    <location>
        <begin position="571"/>
        <end position="589"/>
    </location>
</feature>
<feature type="transmembrane region" description="Helical" evidence="1">
    <location>
        <begin position="928"/>
        <end position="948"/>
    </location>
</feature>
<feature type="transmembrane region" description="Helical" evidence="1">
    <location>
        <begin position="482"/>
        <end position="502"/>
    </location>
</feature>
<dbReference type="SUPFAM" id="SSF82866">
    <property type="entry name" value="Multidrug efflux transporter AcrB transmembrane domain"/>
    <property type="match status" value="2"/>
</dbReference>
<dbReference type="KEGG" id="sman:C12CBH8_03730"/>
<feature type="transmembrane region" description="Helical" evidence="1">
    <location>
        <begin position="385"/>
        <end position="404"/>
    </location>
</feature>
<feature type="transmembrane region" description="Helical" evidence="1">
    <location>
        <begin position="1000"/>
        <end position="1019"/>
    </location>
</feature>
<proteinExistence type="predicted"/>
<dbReference type="InterPro" id="IPR001036">
    <property type="entry name" value="Acrflvin-R"/>
</dbReference>
<dbReference type="SUPFAM" id="SSF82714">
    <property type="entry name" value="Multidrug efflux transporter AcrB TolC docking domain, DN and DC subdomains"/>
    <property type="match status" value="2"/>
</dbReference>
<keyword evidence="3" id="KW-1185">Reference proteome</keyword>
<dbReference type="Gene3D" id="3.30.70.1440">
    <property type="entry name" value="Multidrug efflux transporter AcrB pore domain"/>
    <property type="match status" value="1"/>
</dbReference>
<dbReference type="Gene3D" id="3.30.2090.10">
    <property type="entry name" value="Multidrug efflux transporter AcrB TolC docking domain, DN and DC subdomains"/>
    <property type="match status" value="3"/>
</dbReference>
<dbReference type="InterPro" id="IPR027463">
    <property type="entry name" value="AcrB_DN_DC_subdom"/>
</dbReference>
<feature type="transmembrane region" description="Helical" evidence="1">
    <location>
        <begin position="442"/>
        <end position="462"/>
    </location>
</feature>
<dbReference type="AlphaFoldDB" id="A0A7I8D512"/>
<dbReference type="PRINTS" id="PR00702">
    <property type="entry name" value="ACRIFLAVINRP"/>
</dbReference>
<dbReference type="Pfam" id="PF00873">
    <property type="entry name" value="ACR_tran"/>
    <property type="match status" value="2"/>
</dbReference>
<protein>
    <submittedName>
        <fullName evidence="2">Multidrug ABC transporter</fullName>
    </submittedName>
</protein>
<feature type="transmembrane region" description="Helical" evidence="1">
    <location>
        <begin position="514"/>
        <end position="533"/>
    </location>
</feature>
<dbReference type="SUPFAM" id="SSF82693">
    <property type="entry name" value="Multidrug efflux transporter AcrB pore domain, PN1, PN2, PC1 and PC2 subdomains"/>
    <property type="match status" value="2"/>
</dbReference>
<reference evidence="3" key="1">
    <citation type="submission" date="2020-07" db="EMBL/GenBank/DDBJ databases">
        <title>Complete genome sequencing of Clostridia bacterium strain 12CBH8.</title>
        <authorList>
            <person name="Sakamoto M."/>
            <person name="Murakami T."/>
            <person name="Mori H."/>
        </authorList>
    </citation>
    <scope>NUCLEOTIDE SEQUENCE [LARGE SCALE GENOMIC DNA]</scope>
    <source>
        <strain evidence="3">12CBH8</strain>
    </source>
</reference>
<dbReference type="Proteomes" id="UP000593890">
    <property type="component" value="Chromosome"/>
</dbReference>
<dbReference type="RefSeq" id="WP_215533413.1">
    <property type="nucleotide sequence ID" value="NZ_AP023321.1"/>
</dbReference>
<sequence>MLSKFSVKKPFTVVVGIVIVLILGFVSYSKMTIDLLPSMNMPYALVTTTYAGASPEEVEMSVTEPVEQAMASVGNVKNVSSVSSENSSMVILEFSQDANMDTALIEMRESLDLISSYLPDGVGSPIIMKMNPDMMPVMAVSASMEGEDISHSSQTIEEKIVPELESVSGVASVSTEGALENMVQVTVNSQKVDEVNESIREAVEAAQKKIMEEAMAQQGIGGMTLPSGGDSMPSAEQGTSDSIPQVDVTADMLEGILQGQNFSMPTGNVEQDGVSYLVRTGDKIADLDELKNLVVMDLSIDGMDPIRLEDVADVVTTDNSADLFTKVNGEDAIVLMMQKQPEYSTAEVAENIRNQMESLQQEHEGLQMTTLMDQGIYVNMMIDTILQNLIIGGLLAILILLLFLKSIKPTFIVGLSIVISVIGAFVLMYFCGVTLNIISMSGLALGVGMLVDNSIVVIENIYRMRADGKGVKEAAIDGAKQVAGAITASTITTIAVFLPIVFTEGITRQIFADMGLTIAFSLLASLAVALTLVPMASSVMLRKQVEKKHGLFDKMVGAYEKSLRFSLGHRWIVIVLVLGLFGGSIAAALNMGTELFPATDTGEISVSAGIPDDMDNDQIHQNLDDLSNTLADIPEVETVGVLYTSQSGGTSILSMMGGGGATLYVQLSEDRNRTTNQITQDIRDKTAGIPLEIEVSGESMDMSAMTGGSLSVDVYADDMDTLRQSAREVADLLGEVEGVVEIDNGLGKTSPEKRIVVDKEKSMAHGLTVAQVYSAVSEYVATARSTTTVADNGIDYGIYVADDRNTQLTADELGDIAIETPTGESVAVSDVADVVDAEGPSSIRHDNQERTVEVSASLADGYNVGKINQAVQEKLDGHTFPQGVRVDLAGQNEMMQSAFQDLFLMMILAVVFIYLIMVAQFQSLLSPFIVMFTIPLGFTGGIAALLIAGMPISIVAFVGIIMLAGIVVNNGIVFVDYVNRLRADGMDKREALVTAGRHRIRPILMTALTTIIALLTTCLDSSANATMMQPMAVTVVGGLLYATLLTLYFVPVLYDLFVRKSKKKEEKEG</sequence>